<evidence type="ECO:0000256" key="4">
    <source>
        <dbReference type="ARBA" id="ARBA00013346"/>
    </source>
</evidence>
<dbReference type="PANTHER" id="PTHR11579">
    <property type="entry name" value="PROTEIN-L-ISOASPARTATE O-METHYLTRANSFERASE"/>
    <property type="match status" value="1"/>
</dbReference>
<evidence type="ECO:0000256" key="1">
    <source>
        <dbReference type="ARBA" id="ARBA00004496"/>
    </source>
</evidence>
<evidence type="ECO:0000256" key="3">
    <source>
        <dbReference type="ARBA" id="ARBA00011890"/>
    </source>
</evidence>
<evidence type="ECO:0000256" key="10">
    <source>
        <dbReference type="ARBA" id="ARBA00031323"/>
    </source>
</evidence>
<evidence type="ECO:0000313" key="13">
    <source>
        <dbReference type="Proteomes" id="UP001596523"/>
    </source>
</evidence>
<keyword evidence="8" id="KW-0949">S-adenosyl-L-methionine</keyword>
<name>A0ABW2JE86_9ACTN</name>
<evidence type="ECO:0000256" key="11">
    <source>
        <dbReference type="ARBA" id="ARBA00031350"/>
    </source>
</evidence>
<keyword evidence="5" id="KW-0963">Cytoplasm</keyword>
<comment type="subcellular location">
    <subcellularLocation>
        <location evidence="1">Cytoplasm</location>
    </subcellularLocation>
</comment>
<dbReference type="GO" id="GO:0032259">
    <property type="term" value="P:methylation"/>
    <property type="evidence" value="ECO:0007669"/>
    <property type="project" value="UniProtKB-KW"/>
</dbReference>
<dbReference type="EMBL" id="JBHTCF010000003">
    <property type="protein sequence ID" value="MFC7304350.1"/>
    <property type="molecule type" value="Genomic_DNA"/>
</dbReference>
<keyword evidence="7" id="KW-0808">Transferase</keyword>
<evidence type="ECO:0000256" key="5">
    <source>
        <dbReference type="ARBA" id="ARBA00022490"/>
    </source>
</evidence>
<proteinExistence type="inferred from homology"/>
<comment type="caution">
    <text evidence="12">The sequence shown here is derived from an EMBL/GenBank/DDBJ whole genome shotgun (WGS) entry which is preliminary data.</text>
</comment>
<sequence>MATLAERVRRRCAEELYPQRRGMAGCRWLYDAFLATPREHFVPDRVWWPERGKNGYRLYDRAMEPRAWLSAVYTPGYSLITQIDDGAVAPTGPAEGRFTSSISASCTIVELLRHLAPEPGERVLEIGTGTGYTTALLTHRTGPGTVVSVEIDPRIAAHASRRLGELGVDVRLVTGDGEHGHAGSAPYDRVVSTASVRRIPEAWVRQLRPGGVLLTPLDSPFGHDLLVLLVADGRGNAVGRAVAEVEFMRVRGQRLPVPHRDLGWPEPVERGQWRELAFSAGRQGQHVDLGTTEGGRPRTRL</sequence>
<dbReference type="PANTHER" id="PTHR11579:SF0">
    <property type="entry name" value="PROTEIN-L-ISOASPARTATE(D-ASPARTATE) O-METHYLTRANSFERASE"/>
    <property type="match status" value="1"/>
</dbReference>
<organism evidence="12 13">
    <name type="scientific">Streptomyces monticola</name>
    <dbReference type="NCBI Taxonomy" id="2666263"/>
    <lineage>
        <taxon>Bacteria</taxon>
        <taxon>Bacillati</taxon>
        <taxon>Actinomycetota</taxon>
        <taxon>Actinomycetes</taxon>
        <taxon>Kitasatosporales</taxon>
        <taxon>Streptomycetaceae</taxon>
        <taxon>Streptomyces</taxon>
    </lineage>
</organism>
<evidence type="ECO:0000256" key="7">
    <source>
        <dbReference type="ARBA" id="ARBA00022679"/>
    </source>
</evidence>
<evidence type="ECO:0000256" key="6">
    <source>
        <dbReference type="ARBA" id="ARBA00022603"/>
    </source>
</evidence>
<dbReference type="InterPro" id="IPR029063">
    <property type="entry name" value="SAM-dependent_MTases_sf"/>
</dbReference>
<dbReference type="Pfam" id="PF01135">
    <property type="entry name" value="PCMT"/>
    <property type="match status" value="1"/>
</dbReference>
<evidence type="ECO:0000256" key="2">
    <source>
        <dbReference type="ARBA" id="ARBA00005369"/>
    </source>
</evidence>
<evidence type="ECO:0000256" key="9">
    <source>
        <dbReference type="ARBA" id="ARBA00030757"/>
    </source>
</evidence>
<dbReference type="GO" id="GO:0008168">
    <property type="term" value="F:methyltransferase activity"/>
    <property type="evidence" value="ECO:0007669"/>
    <property type="project" value="UniProtKB-KW"/>
</dbReference>
<reference evidence="13" key="1">
    <citation type="journal article" date="2019" name="Int. J. Syst. Evol. Microbiol.">
        <title>The Global Catalogue of Microorganisms (GCM) 10K type strain sequencing project: providing services to taxonomists for standard genome sequencing and annotation.</title>
        <authorList>
            <consortium name="The Broad Institute Genomics Platform"/>
            <consortium name="The Broad Institute Genome Sequencing Center for Infectious Disease"/>
            <person name="Wu L."/>
            <person name="Ma J."/>
        </authorList>
    </citation>
    <scope>NUCLEOTIDE SEQUENCE [LARGE SCALE GENOMIC DNA]</scope>
    <source>
        <strain evidence="13">SYNS20</strain>
    </source>
</reference>
<accession>A0ABW2JE86</accession>
<keyword evidence="13" id="KW-1185">Reference proteome</keyword>
<keyword evidence="6 12" id="KW-0489">Methyltransferase</keyword>
<dbReference type="EC" id="2.1.1.77" evidence="3"/>
<protein>
    <recommendedName>
        <fullName evidence="4">Protein-L-isoaspartate O-methyltransferase</fullName>
        <ecNumber evidence="3">2.1.1.77</ecNumber>
    </recommendedName>
    <alternativeName>
        <fullName evidence="11">L-isoaspartyl protein carboxyl methyltransferase</fullName>
    </alternativeName>
    <alternativeName>
        <fullName evidence="9">Protein L-isoaspartyl methyltransferase</fullName>
    </alternativeName>
    <alternativeName>
        <fullName evidence="10">Protein-beta-aspartate methyltransferase</fullName>
    </alternativeName>
</protein>
<dbReference type="SUPFAM" id="SSF53335">
    <property type="entry name" value="S-adenosyl-L-methionine-dependent methyltransferases"/>
    <property type="match status" value="1"/>
</dbReference>
<gene>
    <name evidence="12" type="ORF">ACFQVC_09025</name>
</gene>
<dbReference type="CDD" id="cd02440">
    <property type="entry name" value="AdoMet_MTases"/>
    <property type="match status" value="1"/>
</dbReference>
<evidence type="ECO:0000256" key="8">
    <source>
        <dbReference type="ARBA" id="ARBA00022691"/>
    </source>
</evidence>
<dbReference type="Gene3D" id="3.40.50.150">
    <property type="entry name" value="Vaccinia Virus protein VP39"/>
    <property type="match status" value="1"/>
</dbReference>
<dbReference type="InterPro" id="IPR000682">
    <property type="entry name" value="PCMT"/>
</dbReference>
<dbReference type="RefSeq" id="WP_381828681.1">
    <property type="nucleotide sequence ID" value="NZ_JBHTCF010000003.1"/>
</dbReference>
<evidence type="ECO:0000313" key="12">
    <source>
        <dbReference type="EMBL" id="MFC7304350.1"/>
    </source>
</evidence>
<comment type="similarity">
    <text evidence="2">Belongs to the methyltransferase superfamily. L-isoaspartyl/D-aspartyl protein methyltransferase family.</text>
</comment>
<dbReference type="Proteomes" id="UP001596523">
    <property type="component" value="Unassembled WGS sequence"/>
</dbReference>